<dbReference type="EMBL" id="KZ663927">
    <property type="protein sequence ID" value="PPS08940.1"/>
    <property type="molecule type" value="Genomic_DNA"/>
</dbReference>
<dbReference type="Proteomes" id="UP000239757">
    <property type="component" value="Unassembled WGS sequence"/>
</dbReference>
<proteinExistence type="predicted"/>
<evidence type="ECO:0000313" key="2">
    <source>
        <dbReference type="Proteomes" id="UP000239757"/>
    </source>
</evidence>
<organism evidence="1 2">
    <name type="scientific">Gossypium barbadense</name>
    <name type="common">Sea Island cotton</name>
    <name type="synonym">Hibiscus barbadensis</name>
    <dbReference type="NCBI Taxonomy" id="3634"/>
    <lineage>
        <taxon>Eukaryota</taxon>
        <taxon>Viridiplantae</taxon>
        <taxon>Streptophyta</taxon>
        <taxon>Embryophyta</taxon>
        <taxon>Tracheophyta</taxon>
        <taxon>Spermatophyta</taxon>
        <taxon>Magnoliopsida</taxon>
        <taxon>eudicotyledons</taxon>
        <taxon>Gunneridae</taxon>
        <taxon>Pentapetalae</taxon>
        <taxon>rosids</taxon>
        <taxon>malvids</taxon>
        <taxon>Malvales</taxon>
        <taxon>Malvaceae</taxon>
        <taxon>Malvoideae</taxon>
        <taxon>Gossypium</taxon>
    </lineage>
</organism>
<reference evidence="1 2" key="1">
    <citation type="submission" date="2015-01" db="EMBL/GenBank/DDBJ databases">
        <title>Genome of allotetraploid Gossypium barbadense reveals genomic plasticity and fiber elongation in cotton evolution.</title>
        <authorList>
            <person name="Chen X."/>
            <person name="Liu X."/>
            <person name="Zhao B."/>
            <person name="Zheng H."/>
            <person name="Hu Y."/>
            <person name="Lu G."/>
            <person name="Yang C."/>
            <person name="Chen J."/>
            <person name="Shan C."/>
            <person name="Zhang L."/>
            <person name="Zhou Y."/>
            <person name="Wang L."/>
            <person name="Guo W."/>
            <person name="Bai Y."/>
            <person name="Ruan J."/>
            <person name="Shangguan X."/>
            <person name="Mao Y."/>
            <person name="Jiang J."/>
            <person name="Zhu Y."/>
            <person name="Lei J."/>
            <person name="Kang H."/>
            <person name="Chen S."/>
            <person name="He X."/>
            <person name="Wang R."/>
            <person name="Wang Y."/>
            <person name="Chen J."/>
            <person name="Wang L."/>
            <person name="Yu S."/>
            <person name="Wang B."/>
            <person name="Wei J."/>
            <person name="Song S."/>
            <person name="Lu X."/>
            <person name="Gao Z."/>
            <person name="Gu W."/>
            <person name="Deng X."/>
            <person name="Ma D."/>
            <person name="Wang S."/>
            <person name="Liang W."/>
            <person name="Fang L."/>
            <person name="Cai C."/>
            <person name="Zhu X."/>
            <person name="Zhou B."/>
            <person name="Zhang Y."/>
            <person name="Chen Z."/>
            <person name="Xu S."/>
            <person name="Zhu R."/>
            <person name="Wang S."/>
            <person name="Zhang T."/>
            <person name="Zhao G."/>
        </authorList>
    </citation>
    <scope>NUCLEOTIDE SEQUENCE [LARGE SCALE GENOMIC DNA]</scope>
    <source>
        <strain evidence="2">cv. Xinhai21</strain>
        <tissue evidence="1">Leaf</tissue>
    </source>
</reference>
<accession>A0A2P5Y016</accession>
<name>A0A2P5Y016_GOSBA</name>
<gene>
    <name evidence="1" type="ORF">GOBAR_AA11712</name>
</gene>
<sequence>MCLNINSKSAYEFQARRRTRGAHNAHSFYQVRSIKFQDYSVCSEIFLPEPDRSVGPTGNEGSLSWSVWGTTPSRTREKIWVGGSSMSSLLLIMDVLVRVPNGRSLYAQL</sequence>
<evidence type="ECO:0000313" key="1">
    <source>
        <dbReference type="EMBL" id="PPS08940.1"/>
    </source>
</evidence>
<protein>
    <submittedName>
        <fullName evidence="1">Uncharacterized protein</fullName>
    </submittedName>
</protein>
<dbReference type="AlphaFoldDB" id="A0A2P5Y016"/>